<feature type="compositionally biased region" description="Polar residues" evidence="7">
    <location>
        <begin position="1138"/>
        <end position="1147"/>
    </location>
</feature>
<dbReference type="GO" id="GO:0000139">
    <property type="term" value="C:Golgi membrane"/>
    <property type="evidence" value="ECO:0007669"/>
    <property type="project" value="UniProtKB-SubCell"/>
</dbReference>
<reference evidence="12" key="1">
    <citation type="submission" date="2025-08" db="UniProtKB">
        <authorList>
            <consortium name="Ensembl"/>
        </authorList>
    </citation>
    <scope>IDENTIFICATION</scope>
</reference>
<dbReference type="InterPro" id="IPR016024">
    <property type="entry name" value="ARM-type_fold"/>
</dbReference>
<dbReference type="GO" id="GO:0015031">
    <property type="term" value="P:protein transport"/>
    <property type="evidence" value="ECO:0007669"/>
    <property type="project" value="UniProtKB-KW"/>
</dbReference>
<protein>
    <submittedName>
        <fullName evidence="12">DOP1 leucine zipper like protein A</fullName>
    </submittedName>
</protein>
<dbReference type="InterPro" id="IPR007249">
    <property type="entry name" value="DOP1_N"/>
</dbReference>
<dbReference type="STRING" id="28743.ENSCVAP00000000107"/>
<feature type="domain" description="DOP1 N-terminal" evidence="8">
    <location>
        <begin position="11"/>
        <end position="296"/>
    </location>
</feature>
<dbReference type="InterPro" id="IPR056459">
    <property type="entry name" value="TPR_DOP1"/>
</dbReference>
<feature type="domain" description="DOP1-like middle TPR" evidence="9">
    <location>
        <begin position="319"/>
        <end position="446"/>
    </location>
</feature>
<feature type="region of interest" description="Disordered" evidence="7">
    <location>
        <begin position="554"/>
        <end position="609"/>
    </location>
</feature>
<dbReference type="Ensembl" id="ENSCVAT00000015624.1">
    <property type="protein sequence ID" value="ENSCVAP00000000107.1"/>
    <property type="gene ID" value="ENSCVAG00000023351.1"/>
</dbReference>
<dbReference type="PANTHER" id="PTHR14042:SF22">
    <property type="entry name" value="PROTEIN DOPEY-1"/>
    <property type="match status" value="1"/>
</dbReference>
<name>A0A3Q2C6A2_CYPVA</name>
<dbReference type="GO" id="GO:0005768">
    <property type="term" value="C:endosome"/>
    <property type="evidence" value="ECO:0007669"/>
    <property type="project" value="TreeGrafter"/>
</dbReference>
<dbReference type="GeneID" id="107093384"/>
<sequence>MNAEEVELLSDSKYRNYVAAVDKALKNFEYSSEWADLISALGKLNKVLQNNAKYQVVPKKLTIGKRLAQCLHPALPSGVHRKALETYEIIFKIIGPKRLAKDLFLYSSGLFPLLSNAAMSVKPVLLGLYETYYLPLGKTLKPGLQGLLTGVLPGLEEGSEYYDRTNTLLEKVAAAVEQSAFYSALWGSILTSPSVRLPGVSFVLLHLNRKLSMEDQLYVMGSDIELMVEAVSTSVQDSSVLVQRSTLDLILFCFPFHMSQATRPDMIRILSAALHVVLRRDMSLNRRLYAWLLGVDNNGGIIGPRSTRQSNPEEHASHYFNSFSKDMLVQAMVGILQGKARGGEEESILMHDLKPFRILISLLDKPELGPAILEDVLIEVFRTLHTQCRTELDLQGQSPFSKDQTHLSSKLRENKRTAELIKTANLLFNSFEPYYMWDYIARWFEECCRRTLNSGAHAGRCGWSLESPDLPLVEFCQLVDFLLDIVSLPTRSMRVICQETYIEIQTEHLPQLLLRMVAALTCHLQALGLGELTHCLRLCSKILSKVQPPLVSPLALPASPQARSSNSARSKRSEAEDKQVSYSALETSDSGDVFDDGETPPSSRSAESGFTDFVQYQEDGPEGTAEASHLHPSLRTGSRPTGLCQSKPLDKPVMQCCLEHFQQFLSCLITFYIIPEHAGGSGPLVTAGSQTSGYPESSSGDGMVQKDCVAAFTAACQLFLECSSFPVYIAEGNLKTSPPLEEQCDAEQIRLPVWLQTLMDACCLASDFTLQAVAISLLMDLIGLTQSVAMVTAESQASGSSAEPAQSPSQGRVAVVIRPPLTQGILKYIADKTNFFKSVAVILWDQLGEGTPQHHQRSVELFYQLHNLVPSSSTCEDVISQQLMHRDKRIRLEAHVKFSVLWHLTRDLNITKASPFSRTFDRSLFIMLDSLSYWDPCTSAVGRAWLNQVLQRHDIARVLEPLLLLLLHPKTHRVSIQKVQAQRHWAQMFPEPPEQEPSEPLYTRDSGFSDNFLQIRGDRVGHEDFRGLAISDMEPFCLTVNPLSDSLSILSLSSENLQLAGGYPPGDQQEEPQSSESSGSCSSTLENGSFDEQENGKGSDGKLGSSDETSEDSVEEAVSAVMKELIDRVLNLVEESNETSPPENWPQTDTESTSSDTSTGLRLDSCPPECSTHHNLPELLAEGTLEFLSVSSCEALHKEGIARHSSSPSIVTLPGGTDPATTDRSLQADDPQARKRSHSSTQLSLKGKIMEKLVDKSPGAKPKTKKAKRKEEEKLRKANQSEKLHPPSIFFGDSLDLENWYSCGEGEVSEIESDMGSPSGGSGGTCAGGEAAGRRPSSAPPRFNIHPLYQHVLLYLQLYDSSRTLHALSAIASMVRAAPSGFVSAISTTSINNTYTPQLSLLQNLLARHRVSVMGKDFYCPIPQDSHSHSFRSAMYLEIIISLCLYFLRSYYSAHVTAAPQDLAGNRAMQLTSVEVLTLLFSELAKVTAGSAKGFASFISDVLSKCKVQKVILHCLLSSIFSAQKWHDQRIAGINMAAVEEGLSEDSVINMSEDQIDSCSAVQSQLLRLLQSLVVLEHRVLAPADEGGEPAGGGGAGGGPGSGGVAGFEILGGEVEHVNPQQPMTSLQYLHGQPITAQGMFLCAVIRALHQHHACKMHPQWIGLITATLPYMGRVLRRVVASVTLQLCRNLDNLLQQYRYETSVTDSRPQWMALCIPPDLILTVLEGITSIIHYCLLDPTSQYHQLQVSVDQKHLAEARSGILSILHTIMSSVTLLWSVLHQADSSDKPAAASAAATSNINLGSTKNLRQQILELLGPISMNHGAHFMAAIAYVWNERKQVKTPIRNKVIPVASEEQLLLVELVRSVSAMRTETVMQTVKEVLKQPPAIAKEKKHISLEVCMLQFFYAYVQRIPVSSLVDSWPSLLALLKDSVQLGLPAPGQFLILGVLNEFILKNPNLESKKDQRELQDVTHKVVEAIGTIAGSSLEPTTWLRRNLEVKASPQIVVDGANLEADVEDLLHTVMEASTFTPSVYSVHALTLLAEVLAHLLDMVFYSDEKEKVIPLLVNIMHYVVPYLRNHSAHNAPSYRACIQLLSSLSGYQYTRRAWKKEAFDLFMDHTFFQMDASCVSHWRAIIDHLMTHDKTTFRDLMTRVAVAQSSSLSLFTNRDAELEQRAMLLKRLAFTIYSSEVDQYQKYLPDIQERLVESLRLPQVPILHAQVFLFFRVLLLRMSPQHLTSLWPTMITELVQVFLLMEQELTADEDISRTSGPSVAGLETTYSGGNGFSTSYNSQRWLNLYLSACKFLDLALALPPESLPQFQMYRWAFIPEASDDSGLEVRRQGTHQREFKPYVVRLVKLLRKRAKKNPEEDCSTKTLPWEPGHLMLTLYIIRSMEQLLPFFNLLSQVFNSKASCRSGHAYSHNPADSSFPGNKEGHKLESQKVFWSRARQNIEEMVEKDFLEGLIKT</sequence>
<dbReference type="GeneTree" id="ENSGT00390000016421"/>
<evidence type="ECO:0000259" key="10">
    <source>
        <dbReference type="Pfam" id="PF24598"/>
    </source>
</evidence>
<keyword evidence="5" id="KW-0472">Membrane</keyword>
<evidence type="ECO:0000256" key="1">
    <source>
        <dbReference type="ARBA" id="ARBA00004395"/>
    </source>
</evidence>
<feature type="compositionally biased region" description="Low complexity" evidence="7">
    <location>
        <begin position="554"/>
        <end position="568"/>
    </location>
</feature>
<dbReference type="GO" id="GO:0005829">
    <property type="term" value="C:cytosol"/>
    <property type="evidence" value="ECO:0007669"/>
    <property type="project" value="GOC"/>
</dbReference>
<keyword evidence="13" id="KW-1185">Reference proteome</keyword>
<comment type="similarity">
    <text evidence="6">Belongs to the DOP1 family.</text>
</comment>
<dbReference type="PANTHER" id="PTHR14042">
    <property type="entry name" value="DOPEY-RELATED"/>
    <property type="match status" value="1"/>
</dbReference>
<dbReference type="GO" id="GO:0006895">
    <property type="term" value="P:Golgi to endosome transport"/>
    <property type="evidence" value="ECO:0007669"/>
    <property type="project" value="InterPro"/>
</dbReference>
<evidence type="ECO:0000256" key="2">
    <source>
        <dbReference type="ARBA" id="ARBA00022448"/>
    </source>
</evidence>
<feature type="compositionally biased region" description="Basic and acidic residues" evidence="7">
    <location>
        <begin position="1269"/>
        <end position="1285"/>
    </location>
</feature>
<dbReference type="RefSeq" id="XP_015243898.1">
    <property type="nucleotide sequence ID" value="XM_015388412.1"/>
</dbReference>
<keyword evidence="3" id="KW-0653">Protein transport</keyword>
<feature type="compositionally biased region" description="Low complexity" evidence="7">
    <location>
        <begin position="1059"/>
        <end position="1088"/>
    </location>
</feature>
<feature type="region of interest" description="Disordered" evidence="7">
    <location>
        <begin position="1309"/>
        <end position="1339"/>
    </location>
</feature>
<dbReference type="KEGG" id="cvg:107093384"/>
<dbReference type="Pfam" id="PF24598">
    <property type="entry name" value="DOP1_C"/>
    <property type="match status" value="1"/>
</dbReference>
<feature type="domain" description="DOP1-like C-terminal" evidence="10">
    <location>
        <begin position="1905"/>
        <end position="2405"/>
    </location>
</feature>
<dbReference type="GO" id="GO:0005802">
    <property type="term" value="C:trans-Golgi network"/>
    <property type="evidence" value="ECO:0007669"/>
    <property type="project" value="TreeGrafter"/>
</dbReference>
<feature type="compositionally biased region" description="Polar residues" evidence="7">
    <location>
        <begin position="580"/>
        <end position="590"/>
    </location>
</feature>
<evidence type="ECO:0000256" key="6">
    <source>
        <dbReference type="ARBA" id="ARBA00046326"/>
    </source>
</evidence>
<evidence type="ECO:0000256" key="7">
    <source>
        <dbReference type="SAM" id="MobiDB-lite"/>
    </source>
</evidence>
<dbReference type="Pfam" id="PF04118">
    <property type="entry name" value="Dopey_N"/>
    <property type="match status" value="1"/>
</dbReference>
<dbReference type="InterPro" id="IPR040314">
    <property type="entry name" value="DOP1"/>
</dbReference>
<dbReference type="Pfam" id="PF24597">
    <property type="entry name" value="TPR_DOP1_M"/>
    <property type="match status" value="1"/>
</dbReference>
<dbReference type="RefSeq" id="XP_015243899.1">
    <property type="nucleotide sequence ID" value="XM_015388413.1"/>
</dbReference>
<feature type="region of interest" description="Disordered" evidence="7">
    <location>
        <begin position="1200"/>
        <end position="1289"/>
    </location>
</feature>
<dbReference type="InterPro" id="IPR056457">
    <property type="entry name" value="DOP1_C"/>
</dbReference>
<dbReference type="Pfam" id="PF24601">
    <property type="entry name" value="TPR_DOP1"/>
    <property type="match status" value="1"/>
</dbReference>
<dbReference type="InterPro" id="IPR056458">
    <property type="entry name" value="TPR_DOP1_M"/>
</dbReference>
<dbReference type="Proteomes" id="UP000265020">
    <property type="component" value="Unassembled WGS sequence"/>
</dbReference>
<evidence type="ECO:0000259" key="8">
    <source>
        <dbReference type="Pfam" id="PF04118"/>
    </source>
</evidence>
<feature type="compositionally biased region" description="Gly residues" evidence="7">
    <location>
        <begin position="1318"/>
        <end position="1331"/>
    </location>
</feature>
<evidence type="ECO:0000256" key="5">
    <source>
        <dbReference type="ARBA" id="ARBA00023136"/>
    </source>
</evidence>
<evidence type="ECO:0000313" key="13">
    <source>
        <dbReference type="Proteomes" id="UP000265020"/>
    </source>
</evidence>
<evidence type="ECO:0000256" key="4">
    <source>
        <dbReference type="ARBA" id="ARBA00023034"/>
    </source>
</evidence>
<feature type="region of interest" description="Disordered" evidence="7">
    <location>
        <begin position="621"/>
        <end position="641"/>
    </location>
</feature>
<reference evidence="12" key="2">
    <citation type="submission" date="2025-09" db="UniProtKB">
        <authorList>
            <consortium name="Ensembl"/>
        </authorList>
    </citation>
    <scope>IDENTIFICATION</scope>
</reference>
<feature type="domain" description="DOP1-like TPR" evidence="11">
    <location>
        <begin position="1346"/>
        <end position="1738"/>
    </location>
</feature>
<evidence type="ECO:0000259" key="9">
    <source>
        <dbReference type="Pfam" id="PF24597"/>
    </source>
</evidence>
<organism evidence="12 13">
    <name type="scientific">Cyprinodon variegatus</name>
    <name type="common">Sheepshead minnow</name>
    <dbReference type="NCBI Taxonomy" id="28743"/>
    <lineage>
        <taxon>Eukaryota</taxon>
        <taxon>Metazoa</taxon>
        <taxon>Chordata</taxon>
        <taxon>Craniata</taxon>
        <taxon>Vertebrata</taxon>
        <taxon>Euteleostomi</taxon>
        <taxon>Actinopterygii</taxon>
        <taxon>Neopterygii</taxon>
        <taxon>Teleostei</taxon>
        <taxon>Neoteleostei</taxon>
        <taxon>Acanthomorphata</taxon>
        <taxon>Ovalentaria</taxon>
        <taxon>Atherinomorphae</taxon>
        <taxon>Cyprinodontiformes</taxon>
        <taxon>Cyprinodontidae</taxon>
        <taxon>Cyprinodon</taxon>
    </lineage>
</organism>
<comment type="subcellular location">
    <subcellularLocation>
        <location evidence="1">Golgi apparatus membrane</location>
        <topology evidence="1">Peripheral membrane protein</topology>
    </subcellularLocation>
</comment>
<proteinExistence type="inferred from homology"/>
<evidence type="ECO:0000256" key="3">
    <source>
        <dbReference type="ARBA" id="ARBA00022927"/>
    </source>
</evidence>
<dbReference type="SUPFAM" id="SSF48371">
    <property type="entry name" value="ARM repeat"/>
    <property type="match status" value="1"/>
</dbReference>
<accession>A0A3Q2C6A2</accession>
<keyword evidence="4" id="KW-0333">Golgi apparatus</keyword>
<evidence type="ECO:0000259" key="11">
    <source>
        <dbReference type="Pfam" id="PF24601"/>
    </source>
</evidence>
<feature type="region of interest" description="Disordered" evidence="7">
    <location>
        <begin position="1135"/>
        <end position="1164"/>
    </location>
</feature>
<keyword evidence="2" id="KW-0813">Transport</keyword>
<feature type="compositionally biased region" description="Low complexity" evidence="7">
    <location>
        <begin position="1148"/>
        <end position="1159"/>
    </location>
</feature>
<dbReference type="CTD" id="23033"/>
<evidence type="ECO:0000313" key="12">
    <source>
        <dbReference type="Ensembl" id="ENSCVAP00000000107.1"/>
    </source>
</evidence>
<feature type="region of interest" description="Disordered" evidence="7">
    <location>
        <begin position="1059"/>
        <end position="1117"/>
    </location>
</feature>
<dbReference type="OrthoDB" id="297643at2759"/>